<organism evidence="1">
    <name type="scientific">marine sediment metagenome</name>
    <dbReference type="NCBI Taxonomy" id="412755"/>
    <lineage>
        <taxon>unclassified sequences</taxon>
        <taxon>metagenomes</taxon>
        <taxon>ecological metagenomes</taxon>
    </lineage>
</organism>
<gene>
    <name evidence="1" type="ORF">LCGC14_2329590</name>
</gene>
<dbReference type="Pfam" id="PF07105">
    <property type="entry name" value="DUF1367"/>
    <property type="match status" value="2"/>
</dbReference>
<dbReference type="AlphaFoldDB" id="A0A0F9CF83"/>
<comment type="caution">
    <text evidence="1">The sequence shown here is derived from an EMBL/GenBank/DDBJ whole genome shotgun (WGS) entry which is preliminary data.</text>
</comment>
<reference evidence="1" key="1">
    <citation type="journal article" date="2015" name="Nature">
        <title>Complex archaea that bridge the gap between prokaryotes and eukaryotes.</title>
        <authorList>
            <person name="Spang A."/>
            <person name="Saw J.H."/>
            <person name="Jorgensen S.L."/>
            <person name="Zaremba-Niedzwiedzka K."/>
            <person name="Martijn J."/>
            <person name="Lind A.E."/>
            <person name="van Eijk R."/>
            <person name="Schleper C."/>
            <person name="Guy L."/>
            <person name="Ettema T.J."/>
        </authorList>
    </citation>
    <scope>NUCLEOTIDE SEQUENCE</scope>
</reference>
<sequence>MEAHFIKLPNDALVPASEEDKELLSKIKAGRVVKLTLTRIRNYKFHKKFFALLDFAFSYWEPDQGSFNKWGVVPEKNPERFRKDVIILAGYFDATYRLDGEVRIEAKSISFGSMSEDEFEKLYSACVDVILQYVCTQYDGKMLDEIVDQAMAFA</sequence>
<proteinExistence type="predicted"/>
<evidence type="ECO:0000313" key="1">
    <source>
        <dbReference type="EMBL" id="KKL48033.1"/>
    </source>
</evidence>
<name>A0A0F9CF83_9ZZZZ</name>
<accession>A0A0F9CF83</accession>
<protein>
    <recommendedName>
        <fullName evidence="2">DUF1367 family protein</fullName>
    </recommendedName>
</protein>
<dbReference type="EMBL" id="LAZR01033454">
    <property type="protein sequence ID" value="KKL48033.1"/>
    <property type="molecule type" value="Genomic_DNA"/>
</dbReference>
<dbReference type="InterPro" id="IPR009797">
    <property type="entry name" value="DUF1367"/>
</dbReference>
<evidence type="ECO:0008006" key="2">
    <source>
        <dbReference type="Google" id="ProtNLM"/>
    </source>
</evidence>